<accession>B8I199</accession>
<keyword evidence="2" id="KW-1185">Reference proteome</keyword>
<dbReference type="RefSeq" id="WP_015924845.1">
    <property type="nucleotide sequence ID" value="NC_011898.1"/>
</dbReference>
<organism evidence="1 2">
    <name type="scientific">Ruminiclostridium cellulolyticum (strain ATCC 35319 / DSM 5812 / JCM 6584 / H10)</name>
    <name type="common">Clostridium cellulolyticum</name>
    <dbReference type="NCBI Taxonomy" id="394503"/>
    <lineage>
        <taxon>Bacteria</taxon>
        <taxon>Bacillati</taxon>
        <taxon>Bacillota</taxon>
        <taxon>Clostridia</taxon>
        <taxon>Eubacteriales</taxon>
        <taxon>Oscillospiraceae</taxon>
        <taxon>Ruminiclostridium</taxon>
    </lineage>
</organism>
<proteinExistence type="predicted"/>
<dbReference type="eggNOG" id="ENOG502ZY19">
    <property type="taxonomic scope" value="Bacteria"/>
</dbReference>
<dbReference type="HOGENOM" id="CLU_2933099_0_0_9"/>
<dbReference type="AlphaFoldDB" id="B8I199"/>
<reference evidence="1 2" key="1">
    <citation type="submission" date="2009-01" db="EMBL/GenBank/DDBJ databases">
        <title>Complete sequence of Clostridium cellulolyticum H10.</title>
        <authorList>
            <consortium name="US DOE Joint Genome Institute"/>
            <person name="Lucas S."/>
            <person name="Copeland A."/>
            <person name="Lapidus A."/>
            <person name="Glavina del Rio T."/>
            <person name="Dalin E."/>
            <person name="Tice H."/>
            <person name="Bruce D."/>
            <person name="Goodwin L."/>
            <person name="Pitluck S."/>
            <person name="Chertkov O."/>
            <person name="Saunders E."/>
            <person name="Brettin T."/>
            <person name="Detter J.C."/>
            <person name="Han C."/>
            <person name="Larimer F."/>
            <person name="Land M."/>
            <person name="Hauser L."/>
            <person name="Kyrpides N."/>
            <person name="Ivanova N."/>
            <person name="Zhou J."/>
            <person name="Richardson P."/>
        </authorList>
    </citation>
    <scope>NUCLEOTIDE SEQUENCE [LARGE SCALE GENOMIC DNA]</scope>
    <source>
        <strain evidence="2">ATCC 35319 / DSM 5812 / JCM 6584 / H10</strain>
    </source>
</reference>
<protein>
    <submittedName>
        <fullName evidence="1">Uncharacterized protein</fullName>
    </submittedName>
</protein>
<dbReference type="EMBL" id="CP001348">
    <property type="protein sequence ID" value="ACL75697.1"/>
    <property type="molecule type" value="Genomic_DNA"/>
</dbReference>
<name>B8I199_RUMCH</name>
<sequence>MSKKQCKVTTGKEVDIIDKIKRDIEFEFLKKGIRVSCMNLNLNSDSISLNILLSSNRRLA</sequence>
<dbReference type="OrthoDB" id="1740050at2"/>
<dbReference type="KEGG" id="cce:Ccel_1343"/>
<evidence type="ECO:0000313" key="2">
    <source>
        <dbReference type="Proteomes" id="UP000001349"/>
    </source>
</evidence>
<evidence type="ECO:0000313" key="1">
    <source>
        <dbReference type="EMBL" id="ACL75697.1"/>
    </source>
</evidence>
<dbReference type="Proteomes" id="UP000001349">
    <property type="component" value="Chromosome"/>
</dbReference>
<gene>
    <name evidence="1" type="ordered locus">Ccel_1343</name>
</gene>